<dbReference type="RefSeq" id="WP_283224269.1">
    <property type="nucleotide sequence ID" value="NZ_JASGBH010000005.1"/>
</dbReference>
<reference evidence="3" key="1">
    <citation type="submission" date="2023-05" db="EMBL/GenBank/DDBJ databases">
        <title>Limnohabitans sp. strain HM2-2 Genome sequencing and assembly.</title>
        <authorList>
            <person name="Jung Y."/>
        </authorList>
    </citation>
    <scope>NUCLEOTIDE SEQUENCE</scope>
    <source>
        <strain evidence="3">HM2-2</strain>
    </source>
</reference>
<protein>
    <submittedName>
        <fullName evidence="3">Phasin family protein</fullName>
    </submittedName>
</protein>
<keyword evidence="1" id="KW-0175">Coiled coil</keyword>
<evidence type="ECO:0000313" key="4">
    <source>
        <dbReference type="Proteomes" id="UP001431902"/>
    </source>
</evidence>
<dbReference type="PANTHER" id="PTHR38664:SF1">
    <property type="entry name" value="SLR0058 PROTEIN"/>
    <property type="match status" value="1"/>
</dbReference>
<proteinExistence type="predicted"/>
<name>A0ABT6X6X9_9BURK</name>
<organism evidence="3 4">
    <name type="scientific">Limnohabitans lacus</name>
    <dbReference type="NCBI Taxonomy" id="3045173"/>
    <lineage>
        <taxon>Bacteria</taxon>
        <taxon>Pseudomonadati</taxon>
        <taxon>Pseudomonadota</taxon>
        <taxon>Betaproteobacteria</taxon>
        <taxon>Burkholderiales</taxon>
        <taxon>Comamonadaceae</taxon>
        <taxon>Limnohabitans</taxon>
    </lineage>
</organism>
<gene>
    <name evidence="3" type="ORF">QLQ16_08520</name>
</gene>
<feature type="coiled-coil region" evidence="1">
    <location>
        <begin position="53"/>
        <end position="80"/>
    </location>
</feature>
<evidence type="ECO:0000256" key="2">
    <source>
        <dbReference type="SAM" id="MobiDB-lite"/>
    </source>
</evidence>
<evidence type="ECO:0000256" key="1">
    <source>
        <dbReference type="SAM" id="Coils"/>
    </source>
</evidence>
<accession>A0ABT6X6X9</accession>
<dbReference type="EMBL" id="JASGBH010000005">
    <property type="protein sequence ID" value="MDI9233879.1"/>
    <property type="molecule type" value="Genomic_DNA"/>
</dbReference>
<feature type="region of interest" description="Disordered" evidence="2">
    <location>
        <begin position="131"/>
        <end position="169"/>
    </location>
</feature>
<feature type="compositionally biased region" description="Low complexity" evidence="2">
    <location>
        <begin position="131"/>
        <end position="163"/>
    </location>
</feature>
<dbReference type="Proteomes" id="UP001431902">
    <property type="component" value="Unassembled WGS sequence"/>
</dbReference>
<evidence type="ECO:0000313" key="3">
    <source>
        <dbReference type="EMBL" id="MDI9233879.1"/>
    </source>
</evidence>
<sequence length="169" mass="17831">MAKSPASDKTTASTDATAAAAPTHQIWLAGLGAMAKAQEQGSKAIEALVNDGLAFQRKSQAEAQQRLSEATERLTHLASDFGQQTTVRVDRLEHLFEDRVAKALQRLGMPTLYDLQALTERVAQLEAQLAKATAKSSSAAPATPKPKAQPAAKAAGKTATKATSPRRKA</sequence>
<dbReference type="InterPro" id="IPR008769">
    <property type="entry name" value="PhaF_PhaI"/>
</dbReference>
<keyword evidence="4" id="KW-1185">Reference proteome</keyword>
<dbReference type="PANTHER" id="PTHR38664">
    <property type="entry name" value="SLR0058 PROTEIN"/>
    <property type="match status" value="1"/>
</dbReference>
<comment type="caution">
    <text evidence="3">The sequence shown here is derived from an EMBL/GenBank/DDBJ whole genome shotgun (WGS) entry which is preliminary data.</text>
</comment>
<dbReference type="Pfam" id="PF05597">
    <property type="entry name" value="Phasin"/>
    <property type="match status" value="1"/>
</dbReference>